<gene>
    <name evidence="3" type="ORF">OFY01_00760</name>
</gene>
<dbReference type="EMBL" id="JAPHNL010000001">
    <property type="protein sequence ID" value="MCX3058324.1"/>
    <property type="molecule type" value="Genomic_DNA"/>
</dbReference>
<feature type="compositionally biased region" description="Low complexity" evidence="1">
    <location>
        <begin position="157"/>
        <end position="167"/>
    </location>
</feature>
<evidence type="ECO:0000256" key="2">
    <source>
        <dbReference type="SAM" id="Phobius"/>
    </source>
</evidence>
<evidence type="ECO:0000313" key="4">
    <source>
        <dbReference type="Proteomes" id="UP001163064"/>
    </source>
</evidence>
<feature type="compositionally biased region" description="Basic and acidic residues" evidence="1">
    <location>
        <begin position="369"/>
        <end position="382"/>
    </location>
</feature>
<feature type="transmembrane region" description="Helical" evidence="2">
    <location>
        <begin position="120"/>
        <end position="139"/>
    </location>
</feature>
<evidence type="ECO:0000256" key="1">
    <source>
        <dbReference type="SAM" id="MobiDB-lite"/>
    </source>
</evidence>
<keyword evidence="2" id="KW-1133">Transmembrane helix</keyword>
<organism evidence="3 4">
    <name type="scientific">Streptomyces beihaiensis</name>
    <dbReference type="NCBI Taxonomy" id="2984495"/>
    <lineage>
        <taxon>Bacteria</taxon>
        <taxon>Bacillati</taxon>
        <taxon>Actinomycetota</taxon>
        <taxon>Actinomycetes</taxon>
        <taxon>Kitasatosporales</taxon>
        <taxon>Streptomycetaceae</taxon>
        <taxon>Streptomyces</taxon>
    </lineage>
</organism>
<accession>A0ABT3TMR3</accession>
<keyword evidence="2" id="KW-0472">Membrane</keyword>
<keyword evidence="2" id="KW-0812">Transmembrane</keyword>
<evidence type="ECO:0000313" key="3">
    <source>
        <dbReference type="EMBL" id="MCX3058324.1"/>
    </source>
</evidence>
<sequence>MTKRRWTLVGRESARQGVSVPRAARFGFLVSLVQVGFLQLTPMLGLSGGGVTLALNYAVITVGLGVAYYRVPGPWACAESSRPAPRRRLAGALLYGLWCGIWTLVAMILVLFVLTVAPTPVFYVAWYLLLAALQAWALFRLGRRRAPAQRSAPGRSPRQTAPAATARAVYRDEETNAGGNDPVCACEDSGAGSAERRRAAQAGLRAAGERAHVDPERRAREAERAVTEFGALLCVHPFAPGDPDATYQQLADHFLALDAYERAKSAPAADVPAILAEGRAALERLDRRLGLDTAASAAGCFFDQRHGPAVEFVRWAPPGGVVRTIEVCRADAVRLADGEVPGGPCPDPAPAPSARARLARQLHERAVDARDLIRRTDTDARRSTATASTVSRKRDGRL</sequence>
<feature type="transmembrane region" description="Helical" evidence="2">
    <location>
        <begin position="92"/>
        <end position="114"/>
    </location>
</feature>
<feature type="transmembrane region" description="Helical" evidence="2">
    <location>
        <begin position="20"/>
        <end position="41"/>
    </location>
</feature>
<feature type="transmembrane region" description="Helical" evidence="2">
    <location>
        <begin position="53"/>
        <end position="71"/>
    </location>
</feature>
<feature type="region of interest" description="Disordered" evidence="1">
    <location>
        <begin position="369"/>
        <end position="398"/>
    </location>
</feature>
<keyword evidence="4" id="KW-1185">Reference proteome</keyword>
<comment type="caution">
    <text evidence="3">The sequence shown here is derived from an EMBL/GenBank/DDBJ whole genome shotgun (WGS) entry which is preliminary data.</text>
</comment>
<feature type="region of interest" description="Disordered" evidence="1">
    <location>
        <begin position="148"/>
        <end position="167"/>
    </location>
</feature>
<dbReference type="RefSeq" id="WP_266595231.1">
    <property type="nucleotide sequence ID" value="NZ_JAPHNL010000001.1"/>
</dbReference>
<protein>
    <recommendedName>
        <fullName evidence="5">Integral membrane protein</fullName>
    </recommendedName>
</protein>
<proteinExistence type="predicted"/>
<evidence type="ECO:0008006" key="5">
    <source>
        <dbReference type="Google" id="ProtNLM"/>
    </source>
</evidence>
<name>A0ABT3TMR3_9ACTN</name>
<reference evidence="3" key="1">
    <citation type="submission" date="2022-10" db="EMBL/GenBank/DDBJ databases">
        <title>Streptomyces beihaiensis sp. nov., a chitin degrading actinobacterium, isolated from shrimp pond soil.</title>
        <authorList>
            <person name="Xie J."/>
            <person name="Shen N."/>
        </authorList>
    </citation>
    <scope>NUCLEOTIDE SEQUENCE</scope>
    <source>
        <strain evidence="3">GXMU-J5</strain>
    </source>
</reference>
<dbReference type="Proteomes" id="UP001163064">
    <property type="component" value="Unassembled WGS sequence"/>
</dbReference>